<dbReference type="Proteomes" id="UP000663891">
    <property type="component" value="Unassembled WGS sequence"/>
</dbReference>
<dbReference type="EMBL" id="CAJNON010000311">
    <property type="protein sequence ID" value="CAF1187775.1"/>
    <property type="molecule type" value="Genomic_DNA"/>
</dbReference>
<comment type="caution">
    <text evidence="2">The sequence shown here is derived from an EMBL/GenBank/DDBJ whole genome shotgun (WGS) entry which is preliminary data.</text>
</comment>
<evidence type="ECO:0000256" key="1">
    <source>
        <dbReference type="SAM" id="MobiDB-lite"/>
    </source>
</evidence>
<dbReference type="OrthoDB" id="10012688at2759"/>
<protein>
    <submittedName>
        <fullName evidence="2">Uncharacterized protein</fullName>
    </submittedName>
</protein>
<evidence type="ECO:0000313" key="2">
    <source>
        <dbReference type="EMBL" id="CAF1187775.1"/>
    </source>
</evidence>
<organism evidence="2 3">
    <name type="scientific">Adineta steineri</name>
    <dbReference type="NCBI Taxonomy" id="433720"/>
    <lineage>
        <taxon>Eukaryota</taxon>
        <taxon>Metazoa</taxon>
        <taxon>Spiralia</taxon>
        <taxon>Gnathifera</taxon>
        <taxon>Rotifera</taxon>
        <taxon>Eurotatoria</taxon>
        <taxon>Bdelloidea</taxon>
        <taxon>Adinetida</taxon>
        <taxon>Adinetidae</taxon>
        <taxon>Adineta</taxon>
    </lineage>
</organism>
<gene>
    <name evidence="2" type="ORF">VCS650_LOCUS24873</name>
</gene>
<feature type="region of interest" description="Disordered" evidence="1">
    <location>
        <begin position="1"/>
        <end position="20"/>
    </location>
</feature>
<proteinExistence type="predicted"/>
<accession>A0A814VGC1</accession>
<evidence type="ECO:0000313" key="3">
    <source>
        <dbReference type="Proteomes" id="UP000663891"/>
    </source>
</evidence>
<name>A0A814VGC1_9BILA</name>
<reference evidence="2" key="1">
    <citation type="submission" date="2021-02" db="EMBL/GenBank/DDBJ databases">
        <authorList>
            <person name="Nowell W R."/>
        </authorList>
    </citation>
    <scope>NUCLEOTIDE SEQUENCE</scope>
</reference>
<dbReference type="AlphaFoldDB" id="A0A814VGC1"/>
<sequence length="279" mass="32468">MASSNTRRSSSSFSDSGISVSTAGTTVNPRYACYWTNQCQGHHELDQCQDRRNQLRGKLGIYYSPVARYNRYVRDEINNLSLEFNPTGCTMIDLLIYKIEKNETWLLFVSKSVKEKRQHDREEVSRQLLLTFPSSNPCRRDEHQIQVAERALKTITNENEILSSLRSRLKRFLFVDARSIYPLYLTNEQADLLTEKFSPNEEVTSLHWFRLSTVLSQLPEWNNYLTREPIGKELAQVRHDDLSGIRLSEENEAGTLWSVTAFCLMCIRNHVGFEEFLKL</sequence>